<reference evidence="1 2" key="1">
    <citation type="submission" date="2021-01" db="EMBL/GenBank/DDBJ databases">
        <title>Whole genome shotgun sequence of Microbispora amethystogenes NBRC 101907.</title>
        <authorList>
            <person name="Komaki H."/>
            <person name="Tamura T."/>
        </authorList>
    </citation>
    <scope>NUCLEOTIDE SEQUENCE [LARGE SCALE GENOMIC DNA]</scope>
    <source>
        <strain evidence="1 2">NBRC 101907</strain>
    </source>
</reference>
<protein>
    <submittedName>
        <fullName evidence="1">Uncharacterized protein</fullName>
    </submittedName>
</protein>
<gene>
    <name evidence="1" type="ORF">Mam01_41660</name>
</gene>
<accession>A0ABQ4FGQ4</accession>
<keyword evidence="2" id="KW-1185">Reference proteome</keyword>
<proteinExistence type="predicted"/>
<sequence length="60" mass="7143">MNIAPMTTMYLHQELVDERIRTLHREAEQERLAGRVRSVEKARREVERASRRLRSALARV</sequence>
<organism evidence="1 2">
    <name type="scientific">Microbispora amethystogenes</name>
    <dbReference type="NCBI Taxonomy" id="1427754"/>
    <lineage>
        <taxon>Bacteria</taxon>
        <taxon>Bacillati</taxon>
        <taxon>Actinomycetota</taxon>
        <taxon>Actinomycetes</taxon>
        <taxon>Streptosporangiales</taxon>
        <taxon>Streptosporangiaceae</taxon>
        <taxon>Microbispora</taxon>
    </lineage>
</organism>
<dbReference type="Proteomes" id="UP000651728">
    <property type="component" value="Unassembled WGS sequence"/>
</dbReference>
<name>A0ABQ4FGQ4_9ACTN</name>
<comment type="caution">
    <text evidence="1">The sequence shown here is derived from an EMBL/GenBank/DDBJ whole genome shotgun (WGS) entry which is preliminary data.</text>
</comment>
<dbReference type="EMBL" id="BOOB01000030">
    <property type="protein sequence ID" value="GIH34002.1"/>
    <property type="molecule type" value="Genomic_DNA"/>
</dbReference>
<evidence type="ECO:0000313" key="1">
    <source>
        <dbReference type="EMBL" id="GIH34002.1"/>
    </source>
</evidence>
<evidence type="ECO:0000313" key="2">
    <source>
        <dbReference type="Proteomes" id="UP000651728"/>
    </source>
</evidence>